<protein>
    <submittedName>
        <fullName evidence="1">Uncharacterized protein</fullName>
    </submittedName>
</protein>
<dbReference type="GeneID" id="78774737"/>
<dbReference type="RefSeq" id="XP_053586584.1">
    <property type="nucleotide sequence ID" value="XM_053727007.1"/>
</dbReference>
<comment type="caution">
    <text evidence="1">The sequence shown here is derived from an EMBL/GenBank/DDBJ whole genome shotgun (WGS) entry which is preliminary data.</text>
</comment>
<dbReference type="KEGG" id="crq:GCK72_008734"/>
<sequence length="86" mass="9864">MNRISNNKQLRLFFKNRKLSLQQNKSTKIDFNVAPASKLIPTNKDLAKTEISVVTANVTDYKVREQHNFVESQLVLPPKQAVLLKL</sequence>
<dbReference type="CTD" id="78774737"/>
<dbReference type="EMBL" id="WUAV01000003">
    <property type="protein sequence ID" value="KAF1760485.1"/>
    <property type="molecule type" value="Genomic_DNA"/>
</dbReference>
<proteinExistence type="predicted"/>
<gene>
    <name evidence="1" type="ORF">GCK72_008734</name>
</gene>
<evidence type="ECO:0000313" key="1">
    <source>
        <dbReference type="EMBL" id="KAF1760485.1"/>
    </source>
</evidence>
<organism evidence="1 2">
    <name type="scientific">Caenorhabditis remanei</name>
    <name type="common">Caenorhabditis vulgaris</name>
    <dbReference type="NCBI Taxonomy" id="31234"/>
    <lineage>
        <taxon>Eukaryota</taxon>
        <taxon>Metazoa</taxon>
        <taxon>Ecdysozoa</taxon>
        <taxon>Nematoda</taxon>
        <taxon>Chromadorea</taxon>
        <taxon>Rhabditida</taxon>
        <taxon>Rhabditina</taxon>
        <taxon>Rhabditomorpha</taxon>
        <taxon>Rhabditoidea</taxon>
        <taxon>Rhabditidae</taxon>
        <taxon>Peloderinae</taxon>
        <taxon>Caenorhabditis</taxon>
    </lineage>
</organism>
<evidence type="ECO:0000313" key="2">
    <source>
        <dbReference type="Proteomes" id="UP000483820"/>
    </source>
</evidence>
<reference evidence="1 2" key="1">
    <citation type="submission" date="2019-12" db="EMBL/GenBank/DDBJ databases">
        <title>Chromosome-level assembly of the Caenorhabditis remanei genome.</title>
        <authorList>
            <person name="Teterina A.A."/>
            <person name="Willis J.H."/>
            <person name="Phillips P.C."/>
        </authorList>
    </citation>
    <scope>NUCLEOTIDE SEQUENCE [LARGE SCALE GENOMIC DNA]</scope>
    <source>
        <strain evidence="1 2">PX506</strain>
        <tissue evidence="1">Whole organism</tissue>
    </source>
</reference>
<dbReference type="Proteomes" id="UP000483820">
    <property type="component" value="Chromosome III"/>
</dbReference>
<name>A0A6A5H0T1_CAERE</name>
<dbReference type="AlphaFoldDB" id="A0A6A5H0T1"/>
<accession>A0A6A5H0T1</accession>